<proteinExistence type="predicted"/>
<keyword evidence="2" id="KW-1185">Reference proteome</keyword>
<reference evidence="2" key="1">
    <citation type="journal article" date="2019" name="Int. J. Syst. Evol. Microbiol.">
        <title>The Global Catalogue of Microorganisms (GCM) 10K type strain sequencing project: providing services to taxonomists for standard genome sequencing and annotation.</title>
        <authorList>
            <consortium name="The Broad Institute Genomics Platform"/>
            <consortium name="The Broad Institute Genome Sequencing Center for Infectious Disease"/>
            <person name="Wu L."/>
            <person name="Ma J."/>
        </authorList>
    </citation>
    <scope>NUCLEOTIDE SEQUENCE [LARGE SCALE GENOMIC DNA]</scope>
    <source>
        <strain evidence="2">JCM 1417</strain>
    </source>
</reference>
<dbReference type="Pfam" id="PF12746">
    <property type="entry name" value="GNAT_acetyltran"/>
    <property type="match status" value="1"/>
</dbReference>
<dbReference type="EMBL" id="BAAACI010000001">
    <property type="protein sequence ID" value="GAA0765640.1"/>
    <property type="molecule type" value="Genomic_DNA"/>
</dbReference>
<sequence>MLGKAVDKDIRTCFILNNPNYENENTAKEVMKKFQLKSLDSELMKKIDNEMNFCKGYWRTVDDLSKHGLGYCLLLDEKLASVCYSCTVGNNQMELDLETLKLPYLI</sequence>
<evidence type="ECO:0000313" key="2">
    <source>
        <dbReference type="Proteomes" id="UP001501047"/>
    </source>
</evidence>
<accession>A0ABP3VPB4</accession>
<comment type="caution">
    <text evidence="1">The sequence shown here is derived from an EMBL/GenBank/DDBJ whole genome shotgun (WGS) entry which is preliminary data.</text>
</comment>
<protein>
    <submittedName>
        <fullName evidence="1">Uncharacterized protein</fullName>
    </submittedName>
</protein>
<name>A0ABP3VPB4_CLOSU</name>
<dbReference type="Gene3D" id="3.40.630.30">
    <property type="match status" value="1"/>
</dbReference>
<evidence type="ECO:0000313" key="1">
    <source>
        <dbReference type="EMBL" id="GAA0765640.1"/>
    </source>
</evidence>
<gene>
    <name evidence="1" type="ORF">GCM10008908_02450</name>
</gene>
<organism evidence="1 2">
    <name type="scientific">Clostridium subterminale</name>
    <dbReference type="NCBI Taxonomy" id="1550"/>
    <lineage>
        <taxon>Bacteria</taxon>
        <taxon>Bacillati</taxon>
        <taxon>Bacillota</taxon>
        <taxon>Clostridia</taxon>
        <taxon>Eubacteriales</taxon>
        <taxon>Clostridiaceae</taxon>
        <taxon>Clostridium</taxon>
    </lineage>
</organism>
<dbReference type="Proteomes" id="UP001501047">
    <property type="component" value="Unassembled WGS sequence"/>
</dbReference>
<dbReference type="InterPro" id="IPR027365">
    <property type="entry name" value="GNAT_acetyltra_YdfB-like"/>
</dbReference>